<evidence type="ECO:0000313" key="1">
    <source>
        <dbReference type="EMBL" id="KAK5916218.1"/>
    </source>
</evidence>
<accession>A0AAN8D8T8</accession>
<comment type="caution">
    <text evidence="1">The sequence shown here is derived from an EMBL/GenBank/DDBJ whole genome shotgun (WGS) entry which is preliminary data.</text>
</comment>
<gene>
    <name evidence="1" type="ORF">CgunFtcFv8_011226</name>
</gene>
<proteinExistence type="predicted"/>
<protein>
    <submittedName>
        <fullName evidence="1">Uncharacterized protein</fullName>
    </submittedName>
</protein>
<name>A0AAN8D8T8_CHAGU</name>
<keyword evidence="2" id="KW-1185">Reference proteome</keyword>
<sequence length="141" mass="16173">MPNNKVLAEQRALHLKKKLIKNPSFCEDYITFMSDMIWKGYATKVPDEDLSGSDGKVWYIPHHGVYHPKKHNIFVVFDCSASYLGTALNEQLLQGPDLNSTLIGVINRFRQEPVATIADVEAMFHQVKVPREDADLLRFLW</sequence>
<reference evidence="1 2" key="1">
    <citation type="journal article" date="2023" name="Mol. Biol. Evol.">
        <title>Genomics of Secondarily Temperate Adaptation in the Only Non-Antarctic Icefish.</title>
        <authorList>
            <person name="Rivera-Colon A.G."/>
            <person name="Rayamajhi N."/>
            <person name="Minhas B.F."/>
            <person name="Madrigal G."/>
            <person name="Bilyk K.T."/>
            <person name="Yoon V."/>
            <person name="Hune M."/>
            <person name="Gregory S."/>
            <person name="Cheng C.H.C."/>
            <person name="Catchen J.M."/>
        </authorList>
    </citation>
    <scope>NUCLEOTIDE SEQUENCE [LARGE SCALE GENOMIC DNA]</scope>
    <source>
        <tissue evidence="1">White muscle</tissue>
    </source>
</reference>
<evidence type="ECO:0000313" key="2">
    <source>
        <dbReference type="Proteomes" id="UP001331515"/>
    </source>
</evidence>
<dbReference type="Proteomes" id="UP001331515">
    <property type="component" value="Unassembled WGS sequence"/>
</dbReference>
<dbReference type="PANTHER" id="PTHR47331:SF1">
    <property type="entry name" value="GAG-LIKE PROTEIN"/>
    <property type="match status" value="1"/>
</dbReference>
<dbReference type="EMBL" id="JAURVH010001526">
    <property type="protein sequence ID" value="KAK5916218.1"/>
    <property type="molecule type" value="Genomic_DNA"/>
</dbReference>
<organism evidence="1 2">
    <name type="scientific">Champsocephalus gunnari</name>
    <name type="common">Mackerel icefish</name>
    <dbReference type="NCBI Taxonomy" id="52237"/>
    <lineage>
        <taxon>Eukaryota</taxon>
        <taxon>Metazoa</taxon>
        <taxon>Chordata</taxon>
        <taxon>Craniata</taxon>
        <taxon>Vertebrata</taxon>
        <taxon>Euteleostomi</taxon>
        <taxon>Actinopterygii</taxon>
        <taxon>Neopterygii</taxon>
        <taxon>Teleostei</taxon>
        <taxon>Neoteleostei</taxon>
        <taxon>Acanthomorphata</taxon>
        <taxon>Eupercaria</taxon>
        <taxon>Perciformes</taxon>
        <taxon>Notothenioidei</taxon>
        <taxon>Channichthyidae</taxon>
        <taxon>Champsocephalus</taxon>
    </lineage>
</organism>
<dbReference type="AlphaFoldDB" id="A0AAN8D8T8"/>
<dbReference type="PANTHER" id="PTHR47331">
    <property type="entry name" value="PHD-TYPE DOMAIN-CONTAINING PROTEIN"/>
    <property type="match status" value="1"/>
</dbReference>